<evidence type="ECO:0000313" key="3">
    <source>
        <dbReference type="Proteomes" id="UP000238479"/>
    </source>
</evidence>
<sequence length="89" mass="10056">MFPSWTVADSSTLVFFLFGSFLSLCHYGCQSFGICHWQIGVIIPVMSSRTPWQVFRLPEKGLKRKREDPLPKEKGKATIFGAETVTVNC</sequence>
<accession>A0A2P6P2J7</accession>
<gene>
    <name evidence="2" type="ORF">RchiOBHm_Chr7g0180921</name>
</gene>
<keyword evidence="1" id="KW-0472">Membrane</keyword>
<feature type="transmembrane region" description="Helical" evidence="1">
    <location>
        <begin position="12"/>
        <end position="29"/>
    </location>
</feature>
<keyword evidence="1" id="KW-0812">Transmembrane</keyword>
<reference evidence="2 3" key="1">
    <citation type="journal article" date="2018" name="Nat. Genet.">
        <title>The Rosa genome provides new insights in the design of modern roses.</title>
        <authorList>
            <person name="Bendahmane M."/>
        </authorList>
    </citation>
    <scope>NUCLEOTIDE SEQUENCE [LARGE SCALE GENOMIC DNA]</scope>
    <source>
        <strain evidence="3">cv. Old Blush</strain>
    </source>
</reference>
<dbReference type="AlphaFoldDB" id="A0A2P6P2J7"/>
<dbReference type="Gramene" id="PRQ16135">
    <property type="protein sequence ID" value="PRQ16135"/>
    <property type="gene ID" value="RchiOBHm_Chr7g0180921"/>
</dbReference>
<dbReference type="EMBL" id="PDCK01000045">
    <property type="protein sequence ID" value="PRQ16135.1"/>
    <property type="molecule type" value="Genomic_DNA"/>
</dbReference>
<organism evidence="2 3">
    <name type="scientific">Rosa chinensis</name>
    <name type="common">China rose</name>
    <dbReference type="NCBI Taxonomy" id="74649"/>
    <lineage>
        <taxon>Eukaryota</taxon>
        <taxon>Viridiplantae</taxon>
        <taxon>Streptophyta</taxon>
        <taxon>Embryophyta</taxon>
        <taxon>Tracheophyta</taxon>
        <taxon>Spermatophyta</taxon>
        <taxon>Magnoliopsida</taxon>
        <taxon>eudicotyledons</taxon>
        <taxon>Gunneridae</taxon>
        <taxon>Pentapetalae</taxon>
        <taxon>rosids</taxon>
        <taxon>fabids</taxon>
        <taxon>Rosales</taxon>
        <taxon>Rosaceae</taxon>
        <taxon>Rosoideae</taxon>
        <taxon>Rosoideae incertae sedis</taxon>
        <taxon>Rosa</taxon>
    </lineage>
</organism>
<evidence type="ECO:0000256" key="1">
    <source>
        <dbReference type="SAM" id="Phobius"/>
    </source>
</evidence>
<keyword evidence="3" id="KW-1185">Reference proteome</keyword>
<name>A0A2P6P2J7_ROSCH</name>
<protein>
    <submittedName>
        <fullName evidence="2">Uncharacterized protein</fullName>
    </submittedName>
</protein>
<comment type="caution">
    <text evidence="2">The sequence shown here is derived from an EMBL/GenBank/DDBJ whole genome shotgun (WGS) entry which is preliminary data.</text>
</comment>
<proteinExistence type="predicted"/>
<evidence type="ECO:0000313" key="2">
    <source>
        <dbReference type="EMBL" id="PRQ16135.1"/>
    </source>
</evidence>
<keyword evidence="1" id="KW-1133">Transmembrane helix</keyword>
<dbReference type="Proteomes" id="UP000238479">
    <property type="component" value="Chromosome 7"/>
</dbReference>